<dbReference type="PANTHER" id="PTHR33142">
    <property type="entry name" value="CYCLIN-DEPENDENT PROTEIN KINASE INHIBITOR SMR13"/>
    <property type="match status" value="1"/>
</dbReference>
<dbReference type="HOGENOM" id="CLU_1837884_0_0_1"/>
<dbReference type="GO" id="GO:0005634">
    <property type="term" value="C:nucleus"/>
    <property type="evidence" value="ECO:0007669"/>
    <property type="project" value="TreeGrafter"/>
</dbReference>
<dbReference type="Gramene" id="Bo3g040020.1">
    <property type="protein sequence ID" value="Bo3g040020.1"/>
    <property type="gene ID" value="Bo3g040020"/>
</dbReference>
<sequence length="140" mass="15817">MGFSDAGICLSDQKNLGETEIGLLRVPSIGFSDRSVQVFRPDQDLETKVRELTNCSHEGVKNEEEEELCKTPTRLDQILPNIPNICPPAPRKPKGIQSRSLKVRDSYKSRRMIILNVSREIDCMFHSASLGNKIKKARHI</sequence>
<dbReference type="GO" id="GO:0004860">
    <property type="term" value="F:protein kinase inhibitor activity"/>
    <property type="evidence" value="ECO:0007669"/>
    <property type="project" value="UniProtKB-KW"/>
</dbReference>
<keyword evidence="2" id="KW-0131">Cell cycle</keyword>
<accession>A0A0D3B778</accession>
<dbReference type="GeneID" id="106332230"/>
<dbReference type="Proteomes" id="UP000032141">
    <property type="component" value="Chromosome C3"/>
</dbReference>
<dbReference type="RefSeq" id="XP_013626159.1">
    <property type="nucleotide sequence ID" value="XM_013770705.1"/>
</dbReference>
<protein>
    <submittedName>
        <fullName evidence="3">Uncharacterized protein</fullName>
    </submittedName>
</protein>
<dbReference type="EnsemblPlants" id="Bo3g040020.1">
    <property type="protein sequence ID" value="Bo3g040020.1"/>
    <property type="gene ID" value="Bo3g040020"/>
</dbReference>
<dbReference type="KEGG" id="boe:106332230"/>
<keyword evidence="1" id="KW-0649">Protein kinase inhibitor</keyword>
<dbReference type="InterPro" id="IPR040389">
    <property type="entry name" value="SMR"/>
</dbReference>
<keyword evidence="4" id="KW-1185">Reference proteome</keyword>
<reference evidence="3 4" key="1">
    <citation type="journal article" date="2014" name="Genome Biol.">
        <title>Transcriptome and methylome profiling reveals relics of genome dominance in the mesopolyploid Brassica oleracea.</title>
        <authorList>
            <person name="Parkin I.A."/>
            <person name="Koh C."/>
            <person name="Tang H."/>
            <person name="Robinson S.J."/>
            <person name="Kagale S."/>
            <person name="Clarke W.E."/>
            <person name="Town C.D."/>
            <person name="Nixon J."/>
            <person name="Krishnakumar V."/>
            <person name="Bidwell S.L."/>
            <person name="Denoeud F."/>
            <person name="Belcram H."/>
            <person name="Links M.G."/>
            <person name="Just J."/>
            <person name="Clarke C."/>
            <person name="Bender T."/>
            <person name="Huebert T."/>
            <person name="Mason A.S."/>
            <person name="Pires J.C."/>
            <person name="Barker G."/>
            <person name="Moore J."/>
            <person name="Walley P.G."/>
            <person name="Manoli S."/>
            <person name="Batley J."/>
            <person name="Edwards D."/>
            <person name="Nelson M.N."/>
            <person name="Wang X."/>
            <person name="Paterson A.H."/>
            <person name="King G."/>
            <person name="Bancroft I."/>
            <person name="Chalhoub B."/>
            <person name="Sharpe A.G."/>
        </authorList>
    </citation>
    <scope>NUCLEOTIDE SEQUENCE</scope>
    <source>
        <strain evidence="3 4">cv. TO1000</strain>
    </source>
</reference>
<organism evidence="3 4">
    <name type="scientific">Brassica oleracea var. oleracea</name>
    <dbReference type="NCBI Taxonomy" id="109376"/>
    <lineage>
        <taxon>Eukaryota</taxon>
        <taxon>Viridiplantae</taxon>
        <taxon>Streptophyta</taxon>
        <taxon>Embryophyta</taxon>
        <taxon>Tracheophyta</taxon>
        <taxon>Spermatophyta</taxon>
        <taxon>Magnoliopsida</taxon>
        <taxon>eudicotyledons</taxon>
        <taxon>Gunneridae</taxon>
        <taxon>Pentapetalae</taxon>
        <taxon>rosids</taxon>
        <taxon>malvids</taxon>
        <taxon>Brassicales</taxon>
        <taxon>Brassicaceae</taxon>
        <taxon>Brassiceae</taxon>
        <taxon>Brassica</taxon>
    </lineage>
</organism>
<name>A0A0D3B778_BRAOL</name>
<proteinExistence type="predicted"/>
<dbReference type="PANTHER" id="PTHR33142:SF68">
    <property type="entry name" value="CYCLIN-DEPENDENT PROTEIN KINASE INHIBITOR SMR3"/>
    <property type="match status" value="1"/>
</dbReference>
<evidence type="ECO:0000313" key="4">
    <source>
        <dbReference type="Proteomes" id="UP000032141"/>
    </source>
</evidence>
<evidence type="ECO:0000313" key="3">
    <source>
        <dbReference type="EnsemblPlants" id="Bo3g040020.1"/>
    </source>
</evidence>
<reference evidence="3" key="2">
    <citation type="submission" date="2015-03" db="UniProtKB">
        <authorList>
            <consortium name="EnsemblPlants"/>
        </authorList>
    </citation>
    <scope>IDENTIFICATION</scope>
</reference>
<dbReference type="GO" id="GO:0032875">
    <property type="term" value="P:regulation of DNA endoreduplication"/>
    <property type="evidence" value="ECO:0007669"/>
    <property type="project" value="InterPro"/>
</dbReference>
<evidence type="ECO:0000256" key="2">
    <source>
        <dbReference type="ARBA" id="ARBA00023306"/>
    </source>
</evidence>
<dbReference type="AlphaFoldDB" id="A0A0D3B778"/>
<dbReference type="OrthoDB" id="1933617at2759"/>
<evidence type="ECO:0000256" key="1">
    <source>
        <dbReference type="ARBA" id="ARBA00023013"/>
    </source>
</evidence>